<keyword evidence="3" id="KW-1185">Reference proteome</keyword>
<feature type="region of interest" description="Disordered" evidence="1">
    <location>
        <begin position="92"/>
        <end position="112"/>
    </location>
</feature>
<dbReference type="EMBL" id="JAQQWK010000003">
    <property type="protein sequence ID" value="KAK8044362.1"/>
    <property type="molecule type" value="Genomic_DNA"/>
</dbReference>
<proteinExistence type="predicted"/>
<dbReference type="Proteomes" id="UP001444661">
    <property type="component" value="Unassembled WGS sequence"/>
</dbReference>
<evidence type="ECO:0000313" key="2">
    <source>
        <dbReference type="EMBL" id="KAK8044362.1"/>
    </source>
</evidence>
<evidence type="ECO:0000313" key="3">
    <source>
        <dbReference type="Proteomes" id="UP001444661"/>
    </source>
</evidence>
<name>A0ABR1TD73_9PEZI</name>
<accession>A0ABR1TD73</accession>
<organism evidence="2 3">
    <name type="scientific">Apiospora rasikravindrae</name>
    <dbReference type="NCBI Taxonomy" id="990691"/>
    <lineage>
        <taxon>Eukaryota</taxon>
        <taxon>Fungi</taxon>
        <taxon>Dikarya</taxon>
        <taxon>Ascomycota</taxon>
        <taxon>Pezizomycotina</taxon>
        <taxon>Sordariomycetes</taxon>
        <taxon>Xylariomycetidae</taxon>
        <taxon>Amphisphaeriales</taxon>
        <taxon>Apiosporaceae</taxon>
        <taxon>Apiospora</taxon>
    </lineage>
</organism>
<sequence length="112" mass="12174">MTTIAPALSRSTPCWWSVLLGRARIPAQLPTRRNRVPKRSGPQWAVERSILLAGASTCLYVYTHQPNTLGHQATNTKIGSSVTGGVGEGVSSWHHAWHGPGTDDSSLLRFRS</sequence>
<evidence type="ECO:0000256" key="1">
    <source>
        <dbReference type="SAM" id="MobiDB-lite"/>
    </source>
</evidence>
<comment type="caution">
    <text evidence="2">The sequence shown here is derived from an EMBL/GenBank/DDBJ whole genome shotgun (WGS) entry which is preliminary data.</text>
</comment>
<gene>
    <name evidence="2" type="ORF">PG993_004386</name>
</gene>
<reference evidence="2 3" key="1">
    <citation type="submission" date="2023-01" db="EMBL/GenBank/DDBJ databases">
        <title>Analysis of 21 Apiospora genomes using comparative genomics revels a genus with tremendous synthesis potential of carbohydrate active enzymes and secondary metabolites.</title>
        <authorList>
            <person name="Sorensen T."/>
        </authorList>
    </citation>
    <scope>NUCLEOTIDE SEQUENCE [LARGE SCALE GENOMIC DNA]</scope>
    <source>
        <strain evidence="2 3">CBS 33761</strain>
    </source>
</reference>
<protein>
    <submittedName>
        <fullName evidence="2">Uncharacterized protein</fullName>
    </submittedName>
</protein>